<dbReference type="VEuPathDB" id="VectorBase:AALB000639"/>
<protein>
    <recommendedName>
        <fullName evidence="5">1-acyl-sn-glycerol-3-phosphate acyltransferase</fullName>
        <ecNumber evidence="5">2.3.1.51</ecNumber>
    </recommendedName>
</protein>
<dbReference type="SUPFAM" id="SSF69593">
    <property type="entry name" value="Glycerol-3-phosphate (1)-acyltransferase"/>
    <property type="match status" value="1"/>
</dbReference>
<reference evidence="7" key="2">
    <citation type="submission" date="2022-08" db="UniProtKB">
        <authorList>
            <consortium name="EnsemblMetazoa"/>
        </authorList>
    </citation>
    <scope>IDENTIFICATION</scope>
    <source>
        <strain evidence="7">STECLA/ALBI9_A</strain>
    </source>
</reference>
<dbReference type="InterPro" id="IPR004552">
    <property type="entry name" value="AGP_acyltrans"/>
</dbReference>
<evidence type="ECO:0000256" key="5">
    <source>
        <dbReference type="RuleBase" id="RU361267"/>
    </source>
</evidence>
<dbReference type="GO" id="GO:0003841">
    <property type="term" value="F:1-acylglycerol-3-phosphate O-acyltransferase activity"/>
    <property type="evidence" value="ECO:0007669"/>
    <property type="project" value="UniProtKB-UniRule"/>
</dbReference>
<comment type="catalytic activity">
    <reaction evidence="5">
        <text>a 1-acyl-sn-glycero-3-phosphate + an acyl-CoA = a 1,2-diacyl-sn-glycero-3-phosphate + CoA</text>
        <dbReference type="Rhea" id="RHEA:19709"/>
        <dbReference type="ChEBI" id="CHEBI:57287"/>
        <dbReference type="ChEBI" id="CHEBI:57970"/>
        <dbReference type="ChEBI" id="CHEBI:58342"/>
        <dbReference type="ChEBI" id="CHEBI:58608"/>
        <dbReference type="EC" id="2.3.1.51"/>
    </reaction>
</comment>
<dbReference type="GO" id="GO:0006654">
    <property type="term" value="P:phosphatidic acid biosynthetic process"/>
    <property type="evidence" value="ECO:0007669"/>
    <property type="project" value="TreeGrafter"/>
</dbReference>
<organism evidence="7 8">
    <name type="scientific">Anopheles albimanus</name>
    <name type="common">New world malaria mosquito</name>
    <dbReference type="NCBI Taxonomy" id="7167"/>
    <lineage>
        <taxon>Eukaryota</taxon>
        <taxon>Metazoa</taxon>
        <taxon>Ecdysozoa</taxon>
        <taxon>Arthropoda</taxon>
        <taxon>Hexapoda</taxon>
        <taxon>Insecta</taxon>
        <taxon>Pterygota</taxon>
        <taxon>Neoptera</taxon>
        <taxon>Endopterygota</taxon>
        <taxon>Diptera</taxon>
        <taxon>Nematocera</taxon>
        <taxon>Culicoidea</taxon>
        <taxon>Culicidae</taxon>
        <taxon>Anophelinae</taxon>
        <taxon>Anopheles</taxon>
    </lineage>
</organism>
<evidence type="ECO:0000256" key="4">
    <source>
        <dbReference type="ARBA" id="ARBA00023315"/>
    </source>
</evidence>
<name>A0A182F2F7_ANOAL</name>
<dbReference type="EnsemblMetazoa" id="AALB000639-RA">
    <property type="protein sequence ID" value="AALB000639-PA"/>
    <property type="gene ID" value="AALB000639"/>
</dbReference>
<feature type="domain" description="Phospholipid/glycerol acyltransferase" evidence="6">
    <location>
        <begin position="99"/>
        <end position="216"/>
    </location>
</feature>
<dbReference type="AlphaFoldDB" id="A0A182F2F7"/>
<dbReference type="CDD" id="cd07989">
    <property type="entry name" value="LPLAT_AGPAT-like"/>
    <property type="match status" value="1"/>
</dbReference>
<dbReference type="EC" id="2.3.1.51" evidence="5"/>
<accession>A0A182F2F7</accession>
<dbReference type="GO" id="GO:0005783">
    <property type="term" value="C:endoplasmic reticulum"/>
    <property type="evidence" value="ECO:0007669"/>
    <property type="project" value="TreeGrafter"/>
</dbReference>
<evidence type="ECO:0000259" key="6">
    <source>
        <dbReference type="SMART" id="SM00563"/>
    </source>
</evidence>
<dbReference type="SMART" id="SM00563">
    <property type="entry name" value="PlsC"/>
    <property type="match status" value="1"/>
</dbReference>
<keyword evidence="4 5" id="KW-0012">Acyltransferase</keyword>
<reference evidence="7 8" key="1">
    <citation type="journal article" date="2017" name="G3 (Bethesda)">
        <title>The Physical Genome Mapping of Anopheles albimanus Corrected Scaffold Misassemblies and Identified Interarm Rearrangements in Genus Anopheles.</title>
        <authorList>
            <person name="Artemov G.N."/>
            <person name="Peery A.N."/>
            <person name="Jiang X."/>
            <person name="Tu Z."/>
            <person name="Stegniy V.N."/>
            <person name="Sharakhova M.V."/>
            <person name="Sharakhov I.V."/>
        </authorList>
    </citation>
    <scope>NUCLEOTIDE SEQUENCE [LARGE SCALE GENOMIC DNA]</scope>
    <source>
        <strain evidence="7 8">ALBI9_A</strain>
    </source>
</reference>
<dbReference type="NCBIfam" id="TIGR00530">
    <property type="entry name" value="AGP_acyltrn"/>
    <property type="match status" value="1"/>
</dbReference>
<dbReference type="PANTHER" id="PTHR10434">
    <property type="entry name" value="1-ACYL-SN-GLYCEROL-3-PHOSPHATE ACYLTRANSFERASE"/>
    <property type="match status" value="1"/>
</dbReference>
<evidence type="ECO:0000313" key="8">
    <source>
        <dbReference type="Proteomes" id="UP000069272"/>
    </source>
</evidence>
<sequence length="278" mass="31380">MKRSEARQNVFLNSLTLQVLVALVVGSLLSSTFKYHAKMFIILLMSFLVLVVPIPLFLFKPRWPLNALIPGIVACLFIRAFGVEYEIRGQEHINVRNGGVVLLNHQSAIDIVMLSRLLREFRNIVPVVKKELFYVLPFGIASYLVGVVFIDRQNSASAKDVMKREAVAITKDHLKLAIFPEGTRHDNDTLLPFKKGAFHVAVDAQSVIQPVVVSKYHFLDHKRKLFGRGRVIVNILPEIPTKGMTKADVNALTERCQKLMQSEFDTLSAEVKQYCHAT</sequence>
<keyword evidence="5" id="KW-0594">Phospholipid biosynthesis</keyword>
<dbReference type="VEuPathDB" id="VectorBase:AALB20_034074"/>
<comment type="pathway">
    <text evidence="1">Phospholipid metabolism; CDP-diacylglycerol biosynthesis; CDP-diacylglycerol from sn-glycerol 3-phosphate: step 2/3.</text>
</comment>
<keyword evidence="3 5" id="KW-0808">Transferase</keyword>
<evidence type="ECO:0000313" key="7">
    <source>
        <dbReference type="EnsemblMetazoa" id="AALB000639-PA"/>
    </source>
</evidence>
<evidence type="ECO:0000256" key="2">
    <source>
        <dbReference type="ARBA" id="ARBA00008655"/>
    </source>
</evidence>
<keyword evidence="8" id="KW-1185">Reference proteome</keyword>
<dbReference type="GO" id="GO:0016020">
    <property type="term" value="C:membrane"/>
    <property type="evidence" value="ECO:0007669"/>
    <property type="project" value="InterPro"/>
</dbReference>
<keyword evidence="5" id="KW-0443">Lipid metabolism</keyword>
<dbReference type="Pfam" id="PF01553">
    <property type="entry name" value="Acyltransferase"/>
    <property type="match status" value="1"/>
</dbReference>
<dbReference type="InterPro" id="IPR002123">
    <property type="entry name" value="Plipid/glycerol_acylTrfase"/>
</dbReference>
<dbReference type="STRING" id="7167.A0A182F2F7"/>
<comment type="similarity">
    <text evidence="2 5">Belongs to the 1-acyl-sn-glycerol-3-phosphate acyltransferase family.</text>
</comment>
<dbReference type="PANTHER" id="PTHR10434:SF53">
    <property type="entry name" value="1-ACYL-SN-GLYCEROL-3-PHOSPHATE ACYLTRANSFERASE"/>
    <property type="match status" value="1"/>
</dbReference>
<keyword evidence="5" id="KW-1208">Phospholipid metabolism</keyword>
<comment type="domain">
    <text evidence="5">The HXXXXD motif is essential for acyltransferase activity and may constitute the binding site for the phosphate moiety of the glycerol-3-phosphate.</text>
</comment>
<keyword evidence="5" id="KW-0444">Lipid biosynthesis</keyword>
<dbReference type="Proteomes" id="UP000069272">
    <property type="component" value="Chromosome 2L"/>
</dbReference>
<proteinExistence type="inferred from homology"/>
<evidence type="ECO:0000256" key="3">
    <source>
        <dbReference type="ARBA" id="ARBA00022679"/>
    </source>
</evidence>
<evidence type="ECO:0000256" key="1">
    <source>
        <dbReference type="ARBA" id="ARBA00004728"/>
    </source>
</evidence>